<dbReference type="Pfam" id="PF17900">
    <property type="entry name" value="Peptidase_M1_N"/>
    <property type="match status" value="1"/>
</dbReference>
<evidence type="ECO:0000256" key="4">
    <source>
        <dbReference type="ARBA" id="ARBA00022670"/>
    </source>
</evidence>
<dbReference type="Gene3D" id="2.60.40.1910">
    <property type="match status" value="1"/>
</dbReference>
<dbReference type="GO" id="GO:0005615">
    <property type="term" value="C:extracellular space"/>
    <property type="evidence" value="ECO:0007669"/>
    <property type="project" value="TreeGrafter"/>
</dbReference>
<evidence type="ECO:0000256" key="1">
    <source>
        <dbReference type="ARBA" id="ARBA00000098"/>
    </source>
</evidence>
<feature type="domain" description="Peptidase M1 membrane alanine aminopeptidase" evidence="13">
    <location>
        <begin position="229"/>
        <end position="446"/>
    </location>
</feature>
<evidence type="ECO:0000256" key="5">
    <source>
        <dbReference type="ARBA" id="ARBA00022723"/>
    </source>
</evidence>
<evidence type="ECO:0000256" key="2">
    <source>
        <dbReference type="ARBA" id="ARBA00010136"/>
    </source>
</evidence>
<gene>
    <name evidence="16" type="ORF">A3A97_04680</name>
</gene>
<name>A0A1G2PV19_9BACT</name>
<keyword evidence="3 12" id="KW-0031">Aminopeptidase</keyword>
<feature type="active site" description="Proton acceptor" evidence="9">
    <location>
        <position position="302"/>
    </location>
</feature>
<feature type="binding site" evidence="10">
    <location>
        <position position="301"/>
    </location>
    <ligand>
        <name>Zn(2+)</name>
        <dbReference type="ChEBI" id="CHEBI:29105"/>
        <note>catalytic</note>
    </ligand>
</feature>
<organism evidence="16 17">
    <name type="scientific">Candidatus Terrybacteria bacterium RIFCSPLOWO2_01_FULL_40_23</name>
    <dbReference type="NCBI Taxonomy" id="1802366"/>
    <lineage>
        <taxon>Bacteria</taxon>
        <taxon>Candidatus Terryibacteriota</taxon>
    </lineage>
</organism>
<comment type="catalytic activity">
    <reaction evidence="1">
        <text>Release of an N-terminal amino acid, Xaa-|-Yaa- from a peptide, amide or arylamide. Xaa is preferably Ala, but may be most amino acids including Pro (slow action). When a terminal hydrophobic residue is followed by a prolyl residue, the two may be released as an intact Xaa-Pro dipeptide.</text>
        <dbReference type="EC" id="3.4.11.2"/>
    </reaction>
</comment>
<dbReference type="InterPro" id="IPR027268">
    <property type="entry name" value="Peptidase_M4/M1_CTD_sf"/>
</dbReference>
<dbReference type="FunFam" id="2.60.40.1730:FF:000002">
    <property type="entry name" value="Aminopeptidase"/>
    <property type="match status" value="1"/>
</dbReference>
<dbReference type="PANTHER" id="PTHR11533">
    <property type="entry name" value="PROTEASE M1 ZINC METALLOPROTEASE"/>
    <property type="match status" value="1"/>
</dbReference>
<evidence type="ECO:0000256" key="3">
    <source>
        <dbReference type="ARBA" id="ARBA00022438"/>
    </source>
</evidence>
<accession>A0A1G2PV19</accession>
<dbReference type="InterPro" id="IPR050344">
    <property type="entry name" value="Peptidase_M1_aminopeptidases"/>
</dbReference>
<dbReference type="GO" id="GO:0008270">
    <property type="term" value="F:zinc ion binding"/>
    <property type="evidence" value="ECO:0007669"/>
    <property type="project" value="UniProtKB-UniRule"/>
</dbReference>
<dbReference type="Gene3D" id="1.25.50.20">
    <property type="match status" value="1"/>
</dbReference>
<comment type="cofactor">
    <cofactor evidence="10 12">
        <name>Zn(2+)</name>
        <dbReference type="ChEBI" id="CHEBI:29105"/>
    </cofactor>
    <text evidence="10 12">Binds 1 zinc ion per subunit.</text>
</comment>
<evidence type="ECO:0000256" key="8">
    <source>
        <dbReference type="ARBA" id="ARBA00023049"/>
    </source>
</evidence>
<dbReference type="GO" id="GO:0005737">
    <property type="term" value="C:cytoplasm"/>
    <property type="evidence" value="ECO:0007669"/>
    <property type="project" value="TreeGrafter"/>
</dbReference>
<dbReference type="GO" id="GO:0043171">
    <property type="term" value="P:peptide catabolic process"/>
    <property type="evidence" value="ECO:0007669"/>
    <property type="project" value="TreeGrafter"/>
</dbReference>
<dbReference type="InterPro" id="IPR042097">
    <property type="entry name" value="Aminopeptidase_N-like_N_sf"/>
</dbReference>
<dbReference type="GO" id="GO:0016020">
    <property type="term" value="C:membrane"/>
    <property type="evidence" value="ECO:0007669"/>
    <property type="project" value="TreeGrafter"/>
</dbReference>
<dbReference type="InterPro" id="IPR014782">
    <property type="entry name" value="Peptidase_M1_dom"/>
</dbReference>
<proteinExistence type="inferred from homology"/>
<feature type="binding site" evidence="10">
    <location>
        <position position="305"/>
    </location>
    <ligand>
        <name>Zn(2+)</name>
        <dbReference type="ChEBI" id="CHEBI:29105"/>
        <note>catalytic</note>
    </ligand>
</feature>
<dbReference type="SUPFAM" id="SSF63737">
    <property type="entry name" value="Leukotriene A4 hydrolase N-terminal domain"/>
    <property type="match status" value="1"/>
</dbReference>
<evidence type="ECO:0000259" key="14">
    <source>
        <dbReference type="Pfam" id="PF11838"/>
    </source>
</evidence>
<dbReference type="GO" id="GO:0006508">
    <property type="term" value="P:proteolysis"/>
    <property type="evidence" value="ECO:0007669"/>
    <property type="project" value="UniProtKB-KW"/>
</dbReference>
<dbReference type="AlphaFoldDB" id="A0A1G2PV19"/>
<sequence>MASKNPWRLSRNVIPSRYFISLTPDFDDFTFRGLSYIKVNIEEATSIITLHAAELDITNAEANLGNKTKNITYNKKYQTVSLEFIDQLRPGTRWLTLGFKGKLNDKMHGFYRTSYMVNGEKRWGAATQFEATDARRAFPCFDEPDMKAIFTIQIIAPLHMTVLSNMPAYSIPVSPNKINKTVVFEDTVPMSTYLVAFVVAELEYIEGFTRDNKPVRVWATPGKKEMCRFALEVALHSIKYFEKWFGVPYALPKLDMVALPDFASGAMENWGLITYRETALLIDAKNSSAAMRQRVAEVVDHELAHQWFGNLVTMQWWTHLWLNEGFASYAGPKAVDAQFPNWDVWTQYITEDYFPALGADSLNNTHAIEVSVKNPDEIREIFDAITYSKGSVINRMLEYYLGIEAYSRGLSLYFDKYKFGNATTDDLWQALEEASGKPVSELMARYTRQKGYPVVTAYLDDEKNELRLEQKRFIFDGSKDTKHSLWHIPLLMQTGENEDTLSYYMRDRKAVVQLNSRACSWLKINPGQSGFYRVAYSPEMISRLAIAVSEGALPTIDRIGLLNDAFALARADFIKTRSALELLEAYKSEDNYNVWREIERSLNLSGKLISADTGSYLQFKSFARDFFKPIAERLGWDKIPGESFTDIFLRSLAITNMGNWGDQDTIDEARRHFSSYVNGGELDPDIRNAVFLLVAKHGGNEEFEKFIKLYENATSPEESVRTLKVLGSFNDTVIHARALDLALSEKVRPQDKLRMVWYSNKKTHTLTWEFVKNNWDVFLKLYGHGGLGFMNGLIALPAGFSTQEQLEDVEQFFATHDVSGADRAVKQCLEKIRSNIAWRERSCNEVIEWLEEKFSYRT</sequence>
<dbReference type="FunFam" id="1.25.50.20:FF:000002">
    <property type="entry name" value="Aminopeptidase"/>
    <property type="match status" value="1"/>
</dbReference>
<dbReference type="GO" id="GO:0016285">
    <property type="term" value="F:alanyl aminopeptidase activity"/>
    <property type="evidence" value="ECO:0007669"/>
    <property type="project" value="UniProtKB-EC"/>
</dbReference>
<dbReference type="PRINTS" id="PR00756">
    <property type="entry name" value="ALADIPTASE"/>
</dbReference>
<dbReference type="Gene3D" id="2.60.40.1730">
    <property type="entry name" value="tricorn interacting facor f3 domain"/>
    <property type="match status" value="1"/>
</dbReference>
<keyword evidence="8 12" id="KW-0482">Metalloprotease</keyword>
<dbReference type="InterPro" id="IPR024571">
    <property type="entry name" value="ERAP1-like_C_dom"/>
</dbReference>
<evidence type="ECO:0000256" key="9">
    <source>
        <dbReference type="PIRSR" id="PIRSR634016-1"/>
    </source>
</evidence>
<evidence type="ECO:0000313" key="16">
    <source>
        <dbReference type="EMBL" id="OHA52176.1"/>
    </source>
</evidence>
<evidence type="ECO:0000259" key="15">
    <source>
        <dbReference type="Pfam" id="PF17900"/>
    </source>
</evidence>
<keyword evidence="6 12" id="KW-0378">Hydrolase</keyword>
<dbReference type="GO" id="GO:0042277">
    <property type="term" value="F:peptide binding"/>
    <property type="evidence" value="ECO:0007669"/>
    <property type="project" value="TreeGrafter"/>
</dbReference>
<dbReference type="InterPro" id="IPR001930">
    <property type="entry name" value="Peptidase_M1"/>
</dbReference>
<dbReference type="Pfam" id="PF01433">
    <property type="entry name" value="Peptidase_M1"/>
    <property type="match status" value="1"/>
</dbReference>
<keyword evidence="7 10" id="KW-0862">Zinc</keyword>
<protein>
    <recommendedName>
        <fullName evidence="12">Aminopeptidase</fullName>
        <ecNumber evidence="12">3.4.11.-</ecNumber>
    </recommendedName>
</protein>
<feature type="site" description="Transition state stabilizer" evidence="11">
    <location>
        <position position="387"/>
    </location>
</feature>
<evidence type="ECO:0000256" key="7">
    <source>
        <dbReference type="ARBA" id="ARBA00022833"/>
    </source>
</evidence>
<dbReference type="Pfam" id="PF11838">
    <property type="entry name" value="ERAP1_C"/>
    <property type="match status" value="1"/>
</dbReference>
<evidence type="ECO:0000256" key="10">
    <source>
        <dbReference type="PIRSR" id="PIRSR634016-3"/>
    </source>
</evidence>
<dbReference type="EC" id="3.4.11.-" evidence="12"/>
<dbReference type="Gene3D" id="1.10.390.10">
    <property type="entry name" value="Neutral Protease Domain 2"/>
    <property type="match status" value="1"/>
</dbReference>
<comment type="caution">
    <text evidence="16">The sequence shown here is derived from an EMBL/GenBank/DDBJ whole genome shotgun (WGS) entry which is preliminary data.</text>
</comment>
<dbReference type="CDD" id="cd09601">
    <property type="entry name" value="M1_APN-Q_like"/>
    <property type="match status" value="1"/>
</dbReference>
<dbReference type="EMBL" id="MHSW01000012">
    <property type="protein sequence ID" value="OHA52176.1"/>
    <property type="molecule type" value="Genomic_DNA"/>
</dbReference>
<dbReference type="FunFam" id="1.10.390.10:FF:000001">
    <property type="entry name" value="Aminopeptidase"/>
    <property type="match status" value="1"/>
</dbReference>
<feature type="domain" description="Aminopeptidase N-like N-terminal" evidence="15">
    <location>
        <begin position="15"/>
        <end position="194"/>
    </location>
</feature>
<comment type="similarity">
    <text evidence="2 12">Belongs to the peptidase M1 family.</text>
</comment>
<reference evidence="16 17" key="1">
    <citation type="journal article" date="2016" name="Nat. Commun.">
        <title>Thousands of microbial genomes shed light on interconnected biogeochemical processes in an aquifer system.</title>
        <authorList>
            <person name="Anantharaman K."/>
            <person name="Brown C.T."/>
            <person name="Hug L.A."/>
            <person name="Sharon I."/>
            <person name="Castelle C.J."/>
            <person name="Probst A.J."/>
            <person name="Thomas B.C."/>
            <person name="Singh A."/>
            <person name="Wilkins M.J."/>
            <person name="Karaoz U."/>
            <person name="Brodie E.L."/>
            <person name="Williams K.H."/>
            <person name="Hubbard S.S."/>
            <person name="Banfield J.F."/>
        </authorList>
    </citation>
    <scope>NUCLEOTIDE SEQUENCE [LARGE SCALE GENOMIC DNA]</scope>
</reference>
<keyword evidence="5 10" id="KW-0479">Metal-binding</keyword>
<dbReference type="Proteomes" id="UP000176951">
    <property type="component" value="Unassembled WGS sequence"/>
</dbReference>
<dbReference type="InterPro" id="IPR034016">
    <property type="entry name" value="M1_APN-typ"/>
</dbReference>
<dbReference type="PANTHER" id="PTHR11533:SF174">
    <property type="entry name" value="PUROMYCIN-SENSITIVE AMINOPEPTIDASE-RELATED"/>
    <property type="match status" value="1"/>
</dbReference>
<evidence type="ECO:0000259" key="13">
    <source>
        <dbReference type="Pfam" id="PF01433"/>
    </source>
</evidence>
<dbReference type="InterPro" id="IPR045357">
    <property type="entry name" value="Aminopeptidase_N-like_N"/>
</dbReference>
<dbReference type="SUPFAM" id="SSF55486">
    <property type="entry name" value="Metalloproteases ('zincins'), catalytic domain"/>
    <property type="match status" value="1"/>
</dbReference>
<dbReference type="GO" id="GO:0070006">
    <property type="term" value="F:metalloaminopeptidase activity"/>
    <property type="evidence" value="ECO:0007669"/>
    <property type="project" value="TreeGrafter"/>
</dbReference>
<feature type="binding site" evidence="10">
    <location>
        <position position="324"/>
    </location>
    <ligand>
        <name>Zn(2+)</name>
        <dbReference type="ChEBI" id="CHEBI:29105"/>
        <note>catalytic</note>
    </ligand>
</feature>
<evidence type="ECO:0000256" key="12">
    <source>
        <dbReference type="RuleBase" id="RU364040"/>
    </source>
</evidence>
<feature type="domain" description="ERAP1-like C-terminal" evidence="14">
    <location>
        <begin position="521"/>
        <end position="833"/>
    </location>
</feature>
<evidence type="ECO:0000256" key="11">
    <source>
        <dbReference type="PIRSR" id="PIRSR634016-4"/>
    </source>
</evidence>
<keyword evidence="4 12" id="KW-0645">Protease</keyword>
<evidence type="ECO:0000256" key="6">
    <source>
        <dbReference type="ARBA" id="ARBA00022801"/>
    </source>
</evidence>
<evidence type="ECO:0000313" key="17">
    <source>
        <dbReference type="Proteomes" id="UP000176951"/>
    </source>
</evidence>